<organism evidence="1 2">
    <name type="scientific">Paraburkholderia rhynchosiae</name>
    <dbReference type="NCBI Taxonomy" id="487049"/>
    <lineage>
        <taxon>Bacteria</taxon>
        <taxon>Pseudomonadati</taxon>
        <taxon>Pseudomonadota</taxon>
        <taxon>Betaproteobacteria</taxon>
        <taxon>Burkholderiales</taxon>
        <taxon>Burkholderiaceae</taxon>
        <taxon>Paraburkholderia</taxon>
    </lineage>
</organism>
<protein>
    <submittedName>
        <fullName evidence="1">DUF4148 domain-containing protein</fullName>
    </submittedName>
</protein>
<evidence type="ECO:0000313" key="2">
    <source>
        <dbReference type="Proteomes" id="UP001629235"/>
    </source>
</evidence>
<keyword evidence="2" id="KW-1185">Reference proteome</keyword>
<name>A0ACC7N7N3_9BURK</name>
<accession>A0ACC7N7N3</accession>
<dbReference type="EMBL" id="JAQQDW010000005">
    <property type="protein sequence ID" value="MFM0102658.1"/>
    <property type="molecule type" value="Genomic_DNA"/>
</dbReference>
<dbReference type="Proteomes" id="UP001629235">
    <property type="component" value="Unassembled WGS sequence"/>
</dbReference>
<gene>
    <name evidence="1" type="ORF">PQR01_03930</name>
</gene>
<reference evidence="1 2" key="1">
    <citation type="journal article" date="2024" name="Chem. Sci.">
        <title>Discovery of megapolipeptins by genome mining of a Burkholderiales bacteria collection.</title>
        <authorList>
            <person name="Paulo B.S."/>
            <person name="Recchia M.J.J."/>
            <person name="Lee S."/>
            <person name="Fergusson C.H."/>
            <person name="Romanowski S.B."/>
            <person name="Hernandez A."/>
            <person name="Krull N."/>
            <person name="Liu D.Y."/>
            <person name="Cavanagh H."/>
            <person name="Bos A."/>
            <person name="Gray C.A."/>
            <person name="Murphy B.T."/>
            <person name="Linington R.G."/>
            <person name="Eustaquio A.S."/>
        </authorList>
    </citation>
    <scope>NUCLEOTIDE SEQUENCE [LARGE SCALE GENOMIC DNA]</scope>
    <source>
        <strain evidence="1 2">RL18-126-BIB-B</strain>
    </source>
</reference>
<evidence type="ECO:0000313" key="1">
    <source>
        <dbReference type="EMBL" id="MFM0102658.1"/>
    </source>
</evidence>
<proteinExistence type="predicted"/>
<comment type="caution">
    <text evidence="1">The sequence shown here is derived from an EMBL/GenBank/DDBJ whole genome shotgun (WGS) entry which is preliminary data.</text>
</comment>
<sequence>MKRQLLFLITVSTIVMSSGTALAQSQPSMPEQPSLPANTGMTLQSGASEAIPWISPDDNRQGTTRAQVEQELIQAQQDGQFANLNKTVYAHH</sequence>